<reference evidence="2" key="1">
    <citation type="journal article" date="2006" name="PLoS Biol.">
        <title>Macronuclear genome sequence of the ciliate Tetrahymena thermophila, a model eukaryote.</title>
        <authorList>
            <person name="Eisen J.A."/>
            <person name="Coyne R.S."/>
            <person name="Wu M."/>
            <person name="Wu D."/>
            <person name="Thiagarajan M."/>
            <person name="Wortman J.R."/>
            <person name="Badger J.H."/>
            <person name="Ren Q."/>
            <person name="Amedeo P."/>
            <person name="Jones K.M."/>
            <person name="Tallon L.J."/>
            <person name="Delcher A.L."/>
            <person name="Salzberg S.L."/>
            <person name="Silva J.C."/>
            <person name="Haas B.J."/>
            <person name="Majoros W.H."/>
            <person name="Farzad M."/>
            <person name="Carlton J.M."/>
            <person name="Smith R.K. Jr."/>
            <person name="Garg J."/>
            <person name="Pearlman R.E."/>
            <person name="Karrer K.M."/>
            <person name="Sun L."/>
            <person name="Manning G."/>
            <person name="Elde N.C."/>
            <person name="Turkewitz A.P."/>
            <person name="Asai D.J."/>
            <person name="Wilkes D.E."/>
            <person name="Wang Y."/>
            <person name="Cai H."/>
            <person name="Collins K."/>
            <person name="Stewart B.A."/>
            <person name="Lee S.R."/>
            <person name="Wilamowska K."/>
            <person name="Weinberg Z."/>
            <person name="Ruzzo W.L."/>
            <person name="Wloga D."/>
            <person name="Gaertig J."/>
            <person name="Frankel J."/>
            <person name="Tsao C.-C."/>
            <person name="Gorovsky M.A."/>
            <person name="Keeling P.J."/>
            <person name="Waller R.F."/>
            <person name="Patron N.J."/>
            <person name="Cherry J.M."/>
            <person name="Stover N.A."/>
            <person name="Krieger C.J."/>
            <person name="del Toro C."/>
            <person name="Ryder H.F."/>
            <person name="Williamson S.C."/>
            <person name="Barbeau R.A."/>
            <person name="Hamilton E.P."/>
            <person name="Orias E."/>
        </authorList>
    </citation>
    <scope>NUCLEOTIDE SEQUENCE [LARGE SCALE GENOMIC DNA]</scope>
    <source>
        <strain evidence="2">SB210</strain>
    </source>
</reference>
<dbReference type="EMBL" id="GG662656">
    <property type="protein sequence ID" value="EWS73834.1"/>
    <property type="molecule type" value="Genomic_DNA"/>
</dbReference>
<dbReference type="RefSeq" id="XP_012653581.1">
    <property type="nucleotide sequence ID" value="XM_012798127.1"/>
</dbReference>
<dbReference type="GeneID" id="24438150"/>
<accession>W7XJ42</accession>
<keyword evidence="2" id="KW-1185">Reference proteome</keyword>
<sequence>MQNKIFNYIFQILIKRILKVNTIQQQINLIFSYKSLKNNQLIIIKTIQIKQKKIIQYIFIYQEKSNFFGKILEQKENLIRRLTQKANNIFVQRLFQKAKLSIFLSLNKLNGNQKQCKRVELHRLKLVLRLLFDLRRWSNQRLQVCFL</sequence>
<dbReference type="InParanoid" id="W7XJ42"/>
<dbReference type="KEGG" id="tet:TTHERM_000277122"/>
<dbReference type="Proteomes" id="UP000009168">
    <property type="component" value="Unassembled WGS sequence"/>
</dbReference>
<evidence type="ECO:0000313" key="1">
    <source>
        <dbReference type="EMBL" id="EWS73834.1"/>
    </source>
</evidence>
<protein>
    <submittedName>
        <fullName evidence="1">Uncharacterized protein</fullName>
    </submittedName>
</protein>
<evidence type="ECO:0000313" key="2">
    <source>
        <dbReference type="Proteomes" id="UP000009168"/>
    </source>
</evidence>
<dbReference type="AlphaFoldDB" id="W7XJ42"/>
<name>W7XJ42_TETTS</name>
<gene>
    <name evidence="1" type="ORF">TTHERM_000277122</name>
</gene>
<organism evidence="1 2">
    <name type="scientific">Tetrahymena thermophila (strain SB210)</name>
    <dbReference type="NCBI Taxonomy" id="312017"/>
    <lineage>
        <taxon>Eukaryota</taxon>
        <taxon>Sar</taxon>
        <taxon>Alveolata</taxon>
        <taxon>Ciliophora</taxon>
        <taxon>Intramacronucleata</taxon>
        <taxon>Oligohymenophorea</taxon>
        <taxon>Hymenostomatida</taxon>
        <taxon>Tetrahymenina</taxon>
        <taxon>Tetrahymenidae</taxon>
        <taxon>Tetrahymena</taxon>
    </lineage>
</organism>
<proteinExistence type="predicted"/>